<reference evidence="11 12" key="1">
    <citation type="submission" date="2020-08" db="EMBL/GenBank/DDBJ databases">
        <title>Genomic Encyclopedia of Type Strains, Phase IV (KMG-IV): sequencing the most valuable type-strain genomes for metagenomic binning, comparative biology and taxonomic classification.</title>
        <authorList>
            <person name="Goeker M."/>
        </authorList>
    </citation>
    <scope>NUCLEOTIDE SEQUENCE [LARGE SCALE GENOMIC DNA]</scope>
    <source>
        <strain evidence="11 12">DSM 22975</strain>
    </source>
</reference>
<dbReference type="InterPro" id="IPR029044">
    <property type="entry name" value="Nucleotide-diphossugar_trans"/>
</dbReference>
<dbReference type="GO" id="GO:0005886">
    <property type="term" value="C:plasma membrane"/>
    <property type="evidence" value="ECO:0007669"/>
    <property type="project" value="UniProtKB-SubCell"/>
</dbReference>
<dbReference type="FunFam" id="3.90.550.10:FF:000079">
    <property type="entry name" value="Probable glycosyl transferase"/>
    <property type="match status" value="1"/>
</dbReference>
<protein>
    <submittedName>
        <fullName evidence="11">Glycosyltransferase involved in cell wall biosynthesis</fullName>
    </submittedName>
</protein>
<dbReference type="InterPro" id="IPR050256">
    <property type="entry name" value="Glycosyltransferase_2"/>
</dbReference>
<keyword evidence="5 9" id="KW-0812">Transmembrane</keyword>
<dbReference type="SUPFAM" id="SSF53448">
    <property type="entry name" value="Nucleotide-diphospho-sugar transferases"/>
    <property type="match status" value="1"/>
</dbReference>
<proteinExistence type="inferred from homology"/>
<dbReference type="InterPro" id="IPR001173">
    <property type="entry name" value="Glyco_trans_2-like"/>
</dbReference>
<feature type="domain" description="Glycosyltransferase 2-like" evidence="10">
    <location>
        <begin position="9"/>
        <end position="173"/>
    </location>
</feature>
<name>A0A841GKL2_9GAMM</name>
<evidence type="ECO:0000313" key="12">
    <source>
        <dbReference type="Proteomes" id="UP000585721"/>
    </source>
</evidence>
<keyword evidence="7 9" id="KW-0472">Membrane</keyword>
<dbReference type="Gene3D" id="3.90.550.10">
    <property type="entry name" value="Spore Coat Polysaccharide Biosynthesis Protein SpsA, Chain A"/>
    <property type="match status" value="1"/>
</dbReference>
<dbReference type="RefSeq" id="WP_188026605.1">
    <property type="nucleotide sequence ID" value="NZ_JACHGR010000005.1"/>
</dbReference>
<evidence type="ECO:0000256" key="9">
    <source>
        <dbReference type="SAM" id="Phobius"/>
    </source>
</evidence>
<dbReference type="EMBL" id="JACHGR010000005">
    <property type="protein sequence ID" value="MBB6055865.1"/>
    <property type="molecule type" value="Genomic_DNA"/>
</dbReference>
<evidence type="ECO:0000256" key="7">
    <source>
        <dbReference type="ARBA" id="ARBA00023136"/>
    </source>
</evidence>
<evidence type="ECO:0000256" key="6">
    <source>
        <dbReference type="ARBA" id="ARBA00022989"/>
    </source>
</evidence>
<evidence type="ECO:0000256" key="4">
    <source>
        <dbReference type="ARBA" id="ARBA00022679"/>
    </source>
</evidence>
<keyword evidence="12" id="KW-1185">Reference proteome</keyword>
<keyword evidence="3" id="KW-0328">Glycosyltransferase</keyword>
<evidence type="ECO:0000256" key="1">
    <source>
        <dbReference type="ARBA" id="ARBA00004651"/>
    </source>
</evidence>
<keyword evidence="2" id="KW-1003">Cell membrane</keyword>
<dbReference type="CDD" id="cd04187">
    <property type="entry name" value="DPM1_like_bac"/>
    <property type="match status" value="1"/>
</dbReference>
<comment type="subcellular location">
    <subcellularLocation>
        <location evidence="1">Cell membrane</location>
        <topology evidence="1">Multi-pass membrane protein</topology>
    </subcellularLocation>
</comment>
<dbReference type="Proteomes" id="UP000585721">
    <property type="component" value="Unassembled WGS sequence"/>
</dbReference>
<keyword evidence="4 11" id="KW-0808">Transferase</keyword>
<keyword evidence="6 9" id="KW-1133">Transmembrane helix</keyword>
<comment type="caution">
    <text evidence="11">The sequence shown here is derived from an EMBL/GenBank/DDBJ whole genome shotgun (WGS) entry which is preliminary data.</text>
</comment>
<evidence type="ECO:0000256" key="8">
    <source>
        <dbReference type="ARBA" id="ARBA00038152"/>
    </source>
</evidence>
<feature type="transmembrane region" description="Helical" evidence="9">
    <location>
        <begin position="268"/>
        <end position="293"/>
    </location>
</feature>
<evidence type="ECO:0000256" key="3">
    <source>
        <dbReference type="ARBA" id="ARBA00022676"/>
    </source>
</evidence>
<dbReference type="PANTHER" id="PTHR48090:SF1">
    <property type="entry name" value="PROPHAGE BACTOPRENOL GLUCOSYL TRANSFERASE HOMOLOG"/>
    <property type="match status" value="1"/>
</dbReference>
<evidence type="ECO:0000313" key="11">
    <source>
        <dbReference type="EMBL" id="MBB6055865.1"/>
    </source>
</evidence>
<dbReference type="AlphaFoldDB" id="A0A841GKL2"/>
<dbReference type="GO" id="GO:0016757">
    <property type="term" value="F:glycosyltransferase activity"/>
    <property type="evidence" value="ECO:0007669"/>
    <property type="project" value="UniProtKB-KW"/>
</dbReference>
<dbReference type="Pfam" id="PF00535">
    <property type="entry name" value="Glycos_transf_2"/>
    <property type="match status" value="1"/>
</dbReference>
<feature type="transmembrane region" description="Helical" evidence="9">
    <location>
        <begin position="235"/>
        <end position="262"/>
    </location>
</feature>
<organism evidence="11 12">
    <name type="scientific">Tolumonas osonensis</name>
    <dbReference type="NCBI Taxonomy" id="675874"/>
    <lineage>
        <taxon>Bacteria</taxon>
        <taxon>Pseudomonadati</taxon>
        <taxon>Pseudomonadota</taxon>
        <taxon>Gammaproteobacteria</taxon>
        <taxon>Aeromonadales</taxon>
        <taxon>Aeromonadaceae</taxon>
        <taxon>Tolumonas</taxon>
    </lineage>
</organism>
<evidence type="ECO:0000256" key="2">
    <source>
        <dbReference type="ARBA" id="ARBA00022475"/>
    </source>
</evidence>
<sequence length="331" mass="37355">MSTQSFTVSLVVPVYNEEESIDTFIETIDKELAPLRDQLQIVFVNDGSRDKTREVVEKAIERDSRVTLINLARNFGKEAAMTAGLAHARGDAIIPMDVDLQDPPALVLEFVRLWREEGYDTVYGVRTDRNADTAMKRLTAGGFYRFFNAVSTTTKIPENAGDFRLMDRRVVEAIKQLPERNRFMKGLFAWAGFRSIGVPYARPERAAGTTKFNYWKLWNFALDGLFSFSSWPLRVWSYVGAGVAGISFLYMLVIILKVIFVGVDSPGYASLMCVILFLGGVQLLSIGIMGEYIGRMFLEVKQRPVFLVEGVYGQYAQQNTVESKKEEDKQA</sequence>
<evidence type="ECO:0000259" key="10">
    <source>
        <dbReference type="Pfam" id="PF00535"/>
    </source>
</evidence>
<comment type="similarity">
    <text evidence="8">Belongs to the glycosyltransferase 2 family. GtrB subfamily.</text>
</comment>
<accession>A0A841GKL2</accession>
<gene>
    <name evidence="11" type="ORF">HNR75_001783</name>
</gene>
<dbReference type="PANTHER" id="PTHR48090">
    <property type="entry name" value="UNDECAPRENYL-PHOSPHATE 4-DEOXY-4-FORMAMIDO-L-ARABINOSE TRANSFERASE-RELATED"/>
    <property type="match status" value="1"/>
</dbReference>
<evidence type="ECO:0000256" key="5">
    <source>
        <dbReference type="ARBA" id="ARBA00022692"/>
    </source>
</evidence>